<dbReference type="EMBL" id="FRCX01000006">
    <property type="protein sequence ID" value="SHN26859.1"/>
    <property type="molecule type" value="Genomic_DNA"/>
</dbReference>
<accession>A0A1M7Q8A9</accession>
<feature type="transmembrane region" description="Helical" evidence="1">
    <location>
        <begin position="7"/>
        <end position="27"/>
    </location>
</feature>
<dbReference type="STRING" id="551987.SAMN05192549_106352"/>
<sequence>MSTALQIKVVTLLGYVALSTALVLMLADDEVQGAAQALFAHAFFR</sequence>
<dbReference type="RefSeq" id="WP_167544298.1">
    <property type="nucleotide sequence ID" value="NZ_FRCX01000006.1"/>
</dbReference>
<evidence type="ECO:0000313" key="2">
    <source>
        <dbReference type="EMBL" id="SHN26859.1"/>
    </source>
</evidence>
<name>A0A1M7Q8A9_9BURK</name>
<dbReference type="AlphaFoldDB" id="A0A1M7Q8A9"/>
<keyword evidence="1" id="KW-0472">Membrane</keyword>
<dbReference type="Proteomes" id="UP000184339">
    <property type="component" value="Unassembled WGS sequence"/>
</dbReference>
<evidence type="ECO:0000256" key="1">
    <source>
        <dbReference type="SAM" id="Phobius"/>
    </source>
</evidence>
<reference evidence="3" key="1">
    <citation type="submission" date="2016-11" db="EMBL/GenBank/DDBJ databases">
        <authorList>
            <person name="Varghese N."/>
            <person name="Submissions S."/>
        </authorList>
    </citation>
    <scope>NUCLEOTIDE SEQUENCE [LARGE SCALE GENOMIC DNA]</scope>
    <source>
        <strain evidence="3">Sac-22</strain>
    </source>
</reference>
<keyword evidence="1" id="KW-0812">Transmembrane</keyword>
<gene>
    <name evidence="2" type="ORF">SAMN05192549_106352</name>
</gene>
<organism evidence="2 3">
    <name type="scientific">Duganella sacchari</name>
    <dbReference type="NCBI Taxonomy" id="551987"/>
    <lineage>
        <taxon>Bacteria</taxon>
        <taxon>Pseudomonadati</taxon>
        <taxon>Pseudomonadota</taxon>
        <taxon>Betaproteobacteria</taxon>
        <taxon>Burkholderiales</taxon>
        <taxon>Oxalobacteraceae</taxon>
        <taxon>Telluria group</taxon>
        <taxon>Duganella</taxon>
    </lineage>
</organism>
<keyword evidence="3" id="KW-1185">Reference proteome</keyword>
<evidence type="ECO:0000313" key="3">
    <source>
        <dbReference type="Proteomes" id="UP000184339"/>
    </source>
</evidence>
<proteinExistence type="predicted"/>
<keyword evidence="1" id="KW-1133">Transmembrane helix</keyword>
<protein>
    <submittedName>
        <fullName evidence="2">Uncharacterized protein</fullName>
    </submittedName>
</protein>